<dbReference type="InterPro" id="IPR006626">
    <property type="entry name" value="PbH1"/>
</dbReference>
<dbReference type="SMART" id="SM00710">
    <property type="entry name" value="PbH1"/>
    <property type="match status" value="7"/>
</dbReference>
<organism evidence="3 4">
    <name type="scientific">Algibacter mikhailovii</name>
    <dbReference type="NCBI Taxonomy" id="425498"/>
    <lineage>
        <taxon>Bacteria</taxon>
        <taxon>Pseudomonadati</taxon>
        <taxon>Bacteroidota</taxon>
        <taxon>Flavobacteriia</taxon>
        <taxon>Flavobacteriales</taxon>
        <taxon>Flavobacteriaceae</taxon>
        <taxon>Algibacter</taxon>
    </lineage>
</organism>
<accession>A0A918R4V4</accession>
<dbReference type="SUPFAM" id="SSF51126">
    <property type="entry name" value="Pectin lyase-like"/>
    <property type="match status" value="2"/>
</dbReference>
<dbReference type="AlphaFoldDB" id="A0A918R4V4"/>
<protein>
    <recommendedName>
        <fullName evidence="2">Right handed beta helix domain-containing protein</fullName>
    </recommendedName>
</protein>
<dbReference type="InterPro" id="IPR039448">
    <property type="entry name" value="Beta_helix"/>
</dbReference>
<dbReference type="Proteomes" id="UP000636004">
    <property type="component" value="Unassembled WGS sequence"/>
</dbReference>
<gene>
    <name evidence="3" type="ORF">GCM10007028_26940</name>
</gene>
<feature type="domain" description="Right handed beta helix" evidence="2">
    <location>
        <begin position="195"/>
        <end position="343"/>
    </location>
</feature>
<comment type="caution">
    <text evidence="3">The sequence shown here is derived from an EMBL/GenBank/DDBJ whole genome shotgun (WGS) entry which is preliminary data.</text>
</comment>
<dbReference type="Gene3D" id="2.160.20.10">
    <property type="entry name" value="Single-stranded right-handed beta-helix, Pectin lyase-like"/>
    <property type="match status" value="1"/>
</dbReference>
<evidence type="ECO:0000256" key="1">
    <source>
        <dbReference type="SAM" id="SignalP"/>
    </source>
</evidence>
<evidence type="ECO:0000313" key="3">
    <source>
        <dbReference type="EMBL" id="GGZ87364.1"/>
    </source>
</evidence>
<feature type="chain" id="PRO_5037678754" description="Right handed beta helix domain-containing protein" evidence="1">
    <location>
        <begin position="23"/>
        <end position="536"/>
    </location>
</feature>
<reference evidence="3" key="1">
    <citation type="journal article" date="2014" name="Int. J. Syst. Evol. Microbiol.">
        <title>Complete genome sequence of Corynebacterium casei LMG S-19264T (=DSM 44701T), isolated from a smear-ripened cheese.</title>
        <authorList>
            <consortium name="US DOE Joint Genome Institute (JGI-PGF)"/>
            <person name="Walter F."/>
            <person name="Albersmeier A."/>
            <person name="Kalinowski J."/>
            <person name="Ruckert C."/>
        </authorList>
    </citation>
    <scope>NUCLEOTIDE SEQUENCE</scope>
    <source>
        <strain evidence="3">KCTC 12710</strain>
    </source>
</reference>
<keyword evidence="1" id="KW-0732">Signal</keyword>
<proteinExistence type="predicted"/>
<reference evidence="3" key="2">
    <citation type="submission" date="2020-09" db="EMBL/GenBank/DDBJ databases">
        <authorList>
            <person name="Sun Q."/>
            <person name="Kim S."/>
        </authorList>
    </citation>
    <scope>NUCLEOTIDE SEQUENCE</scope>
    <source>
        <strain evidence="3">KCTC 12710</strain>
    </source>
</reference>
<keyword evidence="4" id="KW-1185">Reference proteome</keyword>
<name>A0A918R4V4_9FLAO</name>
<dbReference type="RefSeq" id="WP_189361557.1">
    <property type="nucleotide sequence ID" value="NZ_BMWZ01000006.1"/>
</dbReference>
<dbReference type="InterPro" id="IPR012334">
    <property type="entry name" value="Pectin_lyas_fold"/>
</dbReference>
<evidence type="ECO:0000313" key="4">
    <source>
        <dbReference type="Proteomes" id="UP000636004"/>
    </source>
</evidence>
<evidence type="ECO:0000259" key="2">
    <source>
        <dbReference type="Pfam" id="PF13229"/>
    </source>
</evidence>
<dbReference type="Pfam" id="PF13229">
    <property type="entry name" value="Beta_helix"/>
    <property type="match status" value="1"/>
</dbReference>
<sequence length="536" mass="59049">MSILKQISTISVLLFLSTSVFATDYYVNTKSGSDENNGISPQKPWKTLSKVSSFGFKPGDNILLASGQEFKGTIVWNNLKGKKLKPIIISSYLSDNKEKPTINAKGFLNGIKLTDCSHIKIEGITIMADGGKKPKKGMRCGILYTSIESGNYSNISIENCTIKNVFFENSGFQRGKDEVKSANGTQSYGWGIRFLIKNKSNLKDVFVQSNRIENVAHTGIKINGRINNLNILNNKVFKTGGPGMQFSGITNGLVKGNDINYSGSNDDTRKWGRGSGMWTWGLDTMIIEHNSFRNANGPADSAGCHIDFNCKNVIVQYNVSENNAGGFAEILGNNWNCAYRYNISINDGHRVKKKGIAFQEGKIFWLSGFVGKDRKRHGPYNSYFYNNTIYTKNDLVAKMAVAKVAEGVLVANNIFYIEGKSKAVLGDQYQPQEAGEATLRNVVFENNLFLKAENWPTGVLIKDESPILGNPQFVNAGGKHIKDYTPTNSKLIKNKGIEIPLIPGDKKGLFIGVKVKKDILGNEITGLPDMGAIEIK</sequence>
<dbReference type="EMBL" id="BMWZ01000006">
    <property type="protein sequence ID" value="GGZ87364.1"/>
    <property type="molecule type" value="Genomic_DNA"/>
</dbReference>
<dbReference type="InterPro" id="IPR011050">
    <property type="entry name" value="Pectin_lyase_fold/virulence"/>
</dbReference>
<feature type="signal peptide" evidence="1">
    <location>
        <begin position="1"/>
        <end position="22"/>
    </location>
</feature>